<feature type="region of interest" description="Disordered" evidence="5">
    <location>
        <begin position="225"/>
        <end position="252"/>
    </location>
</feature>
<dbReference type="Pfam" id="PF17762">
    <property type="entry name" value="HTH_ParB"/>
    <property type="match status" value="1"/>
</dbReference>
<comment type="function">
    <text evidence="4">Involved in chromosome partition. Localize to both poles of the predivisional cell following completion of DNA replication. Binds to the DNA origin of replication.</text>
</comment>
<dbReference type="SUPFAM" id="SSF109709">
    <property type="entry name" value="KorB DNA-binding domain-like"/>
    <property type="match status" value="1"/>
</dbReference>
<evidence type="ECO:0000256" key="4">
    <source>
        <dbReference type="ARBA" id="ARBA00025472"/>
    </source>
</evidence>
<organism evidence="7 8">
    <name type="scientific">Gemmobacter fulvus</name>
    <dbReference type="NCBI Taxonomy" id="2840474"/>
    <lineage>
        <taxon>Bacteria</taxon>
        <taxon>Pseudomonadati</taxon>
        <taxon>Pseudomonadota</taxon>
        <taxon>Alphaproteobacteria</taxon>
        <taxon>Rhodobacterales</taxon>
        <taxon>Paracoccaceae</taxon>
        <taxon>Gemmobacter</taxon>
    </lineage>
</organism>
<keyword evidence="8" id="KW-1185">Reference proteome</keyword>
<proteinExistence type="inferred from homology"/>
<name>A0A975S0N1_9RHOB</name>
<dbReference type="AlphaFoldDB" id="A0A975S0N1"/>
<reference evidence="7" key="1">
    <citation type="submission" date="2021-06" db="EMBL/GenBank/DDBJ databases">
        <title>Direct submission.</title>
        <authorList>
            <person name="Lee C.-S."/>
            <person name="Jin L."/>
        </authorList>
    </citation>
    <scope>NUCLEOTIDE SEQUENCE</scope>
    <source>
        <strain evidence="7">Con5</strain>
    </source>
</reference>
<evidence type="ECO:0000256" key="3">
    <source>
        <dbReference type="ARBA" id="ARBA00023125"/>
    </source>
</evidence>
<protein>
    <submittedName>
        <fullName evidence="7">ParB/RepB/Spo0J family partition protein</fullName>
    </submittedName>
</protein>
<feature type="domain" description="ParB-like N-terminal" evidence="6">
    <location>
        <begin position="40"/>
        <end position="131"/>
    </location>
</feature>
<dbReference type="InterPro" id="IPR004437">
    <property type="entry name" value="ParB/RepB/Spo0J"/>
</dbReference>
<accession>A0A975S0N1</accession>
<dbReference type="InterPro" id="IPR003115">
    <property type="entry name" value="ParB_N"/>
</dbReference>
<dbReference type="KEGG" id="gfu:KM031_09295"/>
<evidence type="ECO:0000256" key="2">
    <source>
        <dbReference type="ARBA" id="ARBA00022829"/>
    </source>
</evidence>
<dbReference type="InterPro" id="IPR036086">
    <property type="entry name" value="ParB/Sulfiredoxin_sf"/>
</dbReference>
<dbReference type="Gene3D" id="3.90.1530.30">
    <property type="match status" value="1"/>
</dbReference>
<keyword evidence="3" id="KW-0238">DNA-binding</keyword>
<dbReference type="InterPro" id="IPR041468">
    <property type="entry name" value="HTH_ParB/Spo0J"/>
</dbReference>
<evidence type="ECO:0000256" key="5">
    <source>
        <dbReference type="SAM" id="MobiDB-lite"/>
    </source>
</evidence>
<dbReference type="SUPFAM" id="SSF110849">
    <property type="entry name" value="ParB/Sulfiredoxin"/>
    <property type="match status" value="1"/>
</dbReference>
<dbReference type="FunFam" id="3.90.1530.30:FF:000001">
    <property type="entry name" value="Chromosome partitioning protein ParB"/>
    <property type="match status" value="1"/>
</dbReference>
<dbReference type="EMBL" id="CP076361">
    <property type="protein sequence ID" value="QWK89078.1"/>
    <property type="molecule type" value="Genomic_DNA"/>
</dbReference>
<feature type="region of interest" description="Disordered" evidence="5">
    <location>
        <begin position="44"/>
        <end position="64"/>
    </location>
</feature>
<evidence type="ECO:0000259" key="6">
    <source>
        <dbReference type="SMART" id="SM00470"/>
    </source>
</evidence>
<gene>
    <name evidence="7" type="ORF">KM031_09295</name>
</gene>
<dbReference type="CDD" id="cd16393">
    <property type="entry name" value="SPO0J_N"/>
    <property type="match status" value="1"/>
</dbReference>
<feature type="compositionally biased region" description="Polar residues" evidence="5">
    <location>
        <begin position="49"/>
        <end position="60"/>
    </location>
</feature>
<dbReference type="Pfam" id="PF23552">
    <property type="entry name" value="ParB_C"/>
    <property type="match status" value="1"/>
</dbReference>
<evidence type="ECO:0000313" key="7">
    <source>
        <dbReference type="EMBL" id="QWK89078.1"/>
    </source>
</evidence>
<dbReference type="GO" id="GO:0003677">
    <property type="term" value="F:DNA binding"/>
    <property type="evidence" value="ECO:0007669"/>
    <property type="project" value="UniProtKB-KW"/>
</dbReference>
<dbReference type="Pfam" id="PF02195">
    <property type="entry name" value="ParB_N"/>
    <property type="match status" value="1"/>
</dbReference>
<dbReference type="GO" id="GO:0005694">
    <property type="term" value="C:chromosome"/>
    <property type="evidence" value="ECO:0007669"/>
    <property type="project" value="TreeGrafter"/>
</dbReference>
<dbReference type="Proteomes" id="UP000679352">
    <property type="component" value="Chromosome"/>
</dbReference>
<dbReference type="RefSeq" id="WP_215505909.1">
    <property type="nucleotide sequence ID" value="NZ_CP076361.1"/>
</dbReference>
<dbReference type="InterPro" id="IPR057240">
    <property type="entry name" value="ParB_dimer_C"/>
</dbReference>
<dbReference type="Gene3D" id="1.10.10.2830">
    <property type="match status" value="1"/>
</dbReference>
<keyword evidence="2" id="KW-0159">Chromosome partition</keyword>
<evidence type="ECO:0000256" key="1">
    <source>
        <dbReference type="ARBA" id="ARBA00006295"/>
    </source>
</evidence>
<evidence type="ECO:0000313" key="8">
    <source>
        <dbReference type="Proteomes" id="UP000679352"/>
    </source>
</evidence>
<dbReference type="NCBIfam" id="TIGR00180">
    <property type="entry name" value="parB_part"/>
    <property type="match status" value="1"/>
</dbReference>
<dbReference type="FunFam" id="1.10.10.2830:FF:000001">
    <property type="entry name" value="Chromosome partitioning protein ParB"/>
    <property type="match status" value="1"/>
</dbReference>
<dbReference type="GO" id="GO:0045881">
    <property type="term" value="P:positive regulation of sporulation resulting in formation of a cellular spore"/>
    <property type="evidence" value="ECO:0007669"/>
    <property type="project" value="TreeGrafter"/>
</dbReference>
<dbReference type="GO" id="GO:0007059">
    <property type="term" value="P:chromosome segregation"/>
    <property type="evidence" value="ECO:0007669"/>
    <property type="project" value="UniProtKB-KW"/>
</dbReference>
<comment type="similarity">
    <text evidence="1">Belongs to the ParB family.</text>
</comment>
<dbReference type="SMART" id="SM00470">
    <property type="entry name" value="ParB"/>
    <property type="match status" value="1"/>
</dbReference>
<dbReference type="PANTHER" id="PTHR33375">
    <property type="entry name" value="CHROMOSOME-PARTITIONING PROTEIN PARB-RELATED"/>
    <property type="match status" value="1"/>
</dbReference>
<dbReference type="InterPro" id="IPR050336">
    <property type="entry name" value="Chromosome_partition/occlusion"/>
</dbReference>
<dbReference type="PANTHER" id="PTHR33375:SF1">
    <property type="entry name" value="CHROMOSOME-PARTITIONING PROTEIN PARB-RELATED"/>
    <property type="match status" value="1"/>
</dbReference>
<sequence>MEKKMERRGLGRGLSALMADINLAPNTQTAPDQPIARKPDILPVERLQPNPNQPRRSFSPESLEDLAKSLSQKGVLQPLIVRPLADSTQYEIVAGERRWRAAQIARLHEVPVLIREFDDTEVLEVAIIENIQRSDLNSIEEALAFRQLMDRFGHTQERLAEALSKSRSYIANLLRLLSLPEDVQALVKDGKLSAGHARALITTPNPSELARQVVENGLSVRETEDLVRKPAAPGTATPGRKGKSSGFEKDPDTRALEADLSANLKMGVSINHEPGGERGVLSVRYNSLDDLDLLCRVLSLTPRDGSI</sequence>